<protein>
    <submittedName>
        <fullName evidence="1">Uncharacterized protein</fullName>
    </submittedName>
</protein>
<evidence type="ECO:0000313" key="1">
    <source>
        <dbReference type="EMBL" id="JAD30481.1"/>
    </source>
</evidence>
<reference evidence="1" key="2">
    <citation type="journal article" date="2015" name="Data Brief">
        <title>Shoot transcriptome of the giant reed, Arundo donax.</title>
        <authorList>
            <person name="Barrero R.A."/>
            <person name="Guerrero F.D."/>
            <person name="Moolhuijzen P."/>
            <person name="Goolsby J.A."/>
            <person name="Tidwell J."/>
            <person name="Bellgard S.E."/>
            <person name="Bellgard M.I."/>
        </authorList>
    </citation>
    <scope>NUCLEOTIDE SEQUENCE</scope>
    <source>
        <tissue evidence="1">Shoot tissue taken approximately 20 cm above the soil surface</tissue>
    </source>
</reference>
<name>A0A0A8YV57_ARUDO</name>
<accession>A0A0A8YV57</accession>
<organism evidence="1">
    <name type="scientific">Arundo donax</name>
    <name type="common">Giant reed</name>
    <name type="synonym">Donax arundinaceus</name>
    <dbReference type="NCBI Taxonomy" id="35708"/>
    <lineage>
        <taxon>Eukaryota</taxon>
        <taxon>Viridiplantae</taxon>
        <taxon>Streptophyta</taxon>
        <taxon>Embryophyta</taxon>
        <taxon>Tracheophyta</taxon>
        <taxon>Spermatophyta</taxon>
        <taxon>Magnoliopsida</taxon>
        <taxon>Liliopsida</taxon>
        <taxon>Poales</taxon>
        <taxon>Poaceae</taxon>
        <taxon>PACMAD clade</taxon>
        <taxon>Arundinoideae</taxon>
        <taxon>Arundineae</taxon>
        <taxon>Arundo</taxon>
    </lineage>
</organism>
<sequence>MTSNKTILNR</sequence>
<reference evidence="1" key="1">
    <citation type="submission" date="2014-09" db="EMBL/GenBank/DDBJ databases">
        <authorList>
            <person name="Magalhaes I.L.F."/>
            <person name="Oliveira U."/>
            <person name="Santos F.R."/>
            <person name="Vidigal T.H.D.A."/>
            <person name="Brescovit A.D."/>
            <person name="Santos A.J."/>
        </authorList>
    </citation>
    <scope>NUCLEOTIDE SEQUENCE</scope>
    <source>
        <tissue evidence="1">Shoot tissue taken approximately 20 cm above the soil surface</tissue>
    </source>
</reference>
<dbReference type="EMBL" id="GBRH01267414">
    <property type="protein sequence ID" value="JAD30481.1"/>
    <property type="molecule type" value="Transcribed_RNA"/>
</dbReference>
<proteinExistence type="predicted"/>